<comment type="caution">
    <text evidence="1">The sequence shown here is derived from an EMBL/GenBank/DDBJ whole genome shotgun (WGS) entry which is preliminary data.</text>
</comment>
<proteinExistence type="predicted"/>
<dbReference type="Proteomes" id="UP000019812">
    <property type="component" value="Unassembled WGS sequence"/>
</dbReference>
<accession>A0A084Y3X6</accession>
<name>A0A084Y3X6_9PROT</name>
<gene>
    <name evidence="1" type="ORF">CAPSK01_000894</name>
</gene>
<dbReference type="RefSeq" id="WP_034922803.1">
    <property type="nucleotide sequence ID" value="NZ_JDSS02000015.1"/>
</dbReference>
<protein>
    <submittedName>
        <fullName evidence="1">CRISPR type I-E protein CasA/Cse1</fullName>
    </submittedName>
</protein>
<reference evidence="1 2" key="1">
    <citation type="submission" date="2014-07" db="EMBL/GenBank/DDBJ databases">
        <title>Expanding our view of genomic diversity in Candidatus Accumulibacter clades.</title>
        <authorList>
            <person name="Skennerton C.T."/>
            <person name="Barr J.J."/>
            <person name="Slater F.R."/>
            <person name="Bond P.L."/>
            <person name="Tyson G.W."/>
        </authorList>
    </citation>
    <scope>NUCLEOTIDE SEQUENCE [LARGE SCALE GENOMIC DNA]</scope>
    <source>
        <strain evidence="2">SK-01</strain>
    </source>
</reference>
<dbReference type="EMBL" id="JDSS02000015">
    <property type="protein sequence ID" value="KFB69420.1"/>
    <property type="molecule type" value="Genomic_DNA"/>
</dbReference>
<evidence type="ECO:0000313" key="1">
    <source>
        <dbReference type="EMBL" id="KFB69420.1"/>
    </source>
</evidence>
<dbReference type="STRING" id="1457154.CAPSK01_000894"/>
<organism evidence="1 2">
    <name type="scientific">Candidatus Accumulibacter vicinus</name>
    <dbReference type="NCBI Taxonomy" id="2954382"/>
    <lineage>
        <taxon>Bacteria</taxon>
        <taxon>Pseudomonadati</taxon>
        <taxon>Pseudomonadota</taxon>
        <taxon>Betaproteobacteria</taxon>
        <taxon>Candidatus Accumulibacter</taxon>
    </lineage>
</organism>
<sequence length="525" mass="58838">MALRYNLLDEPLIRTRLVAGGQPRSFSLPGLFVALGEDTLRDFPALRPHQRHPWHAFLVQLAAIALHRAGREILFDDEASWRQALLDLTPDDPDGAAWCLIAPHDRPAFMQAPVPGGNVIDWINDRPTPDSLDDVLVTSRNHDLKPARISLAQMDDWIFALTSLQTQGPCPGGAGKIYGITRMNGGASSRPGLGLVVPGWFGNRWKRDVLVAIKSRQKIVEDYGFMSSGGIGLLWTIPWAGSESESIPFPSLDPYFIEVCRRVRLVDNGAQIFAIRATSKMRIVKSQADKLHGNTGDLWTPIDIKNINEPKSLGVSESGFPYNKMADLAFGPDYIRPPAQEIQPSDPKSGLSLLAMAIGAGQSKTAGYHERRIPITKTVRLLLQGNIDQLAAISRKRIQVIAMVARMLKISLETLFDGGRKREKNWKFPKGVEQKASKYVRVFDQGEDARFFDDLIIEIENPDQDDIFPKWQSQLLNRADKILNEAFDTGPQSGEQRYRARSTALEKFRNLVRDKYPDFANYYLQ</sequence>
<evidence type="ECO:0000313" key="2">
    <source>
        <dbReference type="Proteomes" id="UP000019812"/>
    </source>
</evidence>
<dbReference type="AlphaFoldDB" id="A0A084Y3X6"/>